<proteinExistence type="predicted"/>
<reference evidence="3" key="1">
    <citation type="submission" date="2016-10" db="EMBL/GenBank/DDBJ databases">
        <authorList>
            <person name="Varghese N."/>
            <person name="Submissions S."/>
        </authorList>
    </citation>
    <scope>NUCLEOTIDE SEQUENCE [LARGE SCALE GENOMIC DNA]</scope>
    <source>
        <strain evidence="3">DSM 28453</strain>
    </source>
</reference>
<dbReference type="RefSeq" id="WP_093321537.1">
    <property type="nucleotide sequence ID" value="NZ_FOSZ01000002.1"/>
</dbReference>
<keyword evidence="3" id="KW-1185">Reference proteome</keyword>
<sequence length="240" mass="22390">MAVVVSGALSLSSIAAEFGGDAELSLSAFYRGAGRVPAAGTPNRDIPASGAISFSTFRGSARMAIVDYEIIGGGGGGGHGVGDGTASGRAVSGGATAITSAGKQLVSAAGGLGGLNGQAPRSGNNGEGTPYGPGGAGGNVNSAGDAAPSLSYGAGGGGGGGDNPSTYDSSGAGGFGGSAGTRRIGSIEVVYGALLTVSIGARGLGSTAGYRGGDGAAGFARLTWDEKAASFTASGSVSVD</sequence>
<name>A0A1I4C4W5_9RHOB</name>
<feature type="region of interest" description="Disordered" evidence="1">
    <location>
        <begin position="116"/>
        <end position="143"/>
    </location>
</feature>
<accession>A0A1I4C4W5</accession>
<evidence type="ECO:0000313" key="3">
    <source>
        <dbReference type="Proteomes" id="UP000198851"/>
    </source>
</evidence>
<protein>
    <submittedName>
        <fullName evidence="2">Uncharacterized protein</fullName>
    </submittedName>
</protein>
<feature type="compositionally biased region" description="Gly residues" evidence="1">
    <location>
        <begin position="125"/>
        <end position="138"/>
    </location>
</feature>
<dbReference type="AlphaFoldDB" id="A0A1I4C4W5"/>
<evidence type="ECO:0000313" key="2">
    <source>
        <dbReference type="EMBL" id="SFK76164.1"/>
    </source>
</evidence>
<gene>
    <name evidence="2" type="ORF">SAMN04488036_10260</name>
</gene>
<dbReference type="EMBL" id="FOSZ01000002">
    <property type="protein sequence ID" value="SFK76164.1"/>
    <property type="molecule type" value="Genomic_DNA"/>
</dbReference>
<dbReference type="Proteomes" id="UP000198851">
    <property type="component" value="Unassembled WGS sequence"/>
</dbReference>
<evidence type="ECO:0000256" key="1">
    <source>
        <dbReference type="SAM" id="MobiDB-lite"/>
    </source>
</evidence>
<organism evidence="2 3">
    <name type="scientific">Shimia haliotis</name>
    <dbReference type="NCBI Taxonomy" id="1280847"/>
    <lineage>
        <taxon>Bacteria</taxon>
        <taxon>Pseudomonadati</taxon>
        <taxon>Pseudomonadota</taxon>
        <taxon>Alphaproteobacteria</taxon>
        <taxon>Rhodobacterales</taxon>
        <taxon>Roseobacteraceae</taxon>
    </lineage>
</organism>
<dbReference type="STRING" id="1280847.SAMN04488036_10260"/>